<protein>
    <recommendedName>
        <fullName evidence="3">Large extracellular alpha-helical protein</fullName>
    </recommendedName>
</protein>
<dbReference type="Proteomes" id="UP000062833">
    <property type="component" value="Chromosome"/>
</dbReference>
<name>A0A0M4REJ7_9MICC</name>
<dbReference type="InterPro" id="IPR043777">
    <property type="entry name" value="DUF5719"/>
</dbReference>
<organism evidence="1 2">
    <name type="scientific">Arthrobacter alpinus</name>
    <dbReference type="NCBI Taxonomy" id="656366"/>
    <lineage>
        <taxon>Bacteria</taxon>
        <taxon>Bacillati</taxon>
        <taxon>Actinomycetota</taxon>
        <taxon>Actinomycetes</taxon>
        <taxon>Micrococcales</taxon>
        <taxon>Micrococcaceae</taxon>
        <taxon>Arthrobacter</taxon>
    </lineage>
</organism>
<keyword evidence="2" id="KW-1185">Reference proteome</keyword>
<accession>A0A0M4REJ7</accession>
<evidence type="ECO:0000313" key="2">
    <source>
        <dbReference type="Proteomes" id="UP000062833"/>
    </source>
</evidence>
<evidence type="ECO:0000313" key="1">
    <source>
        <dbReference type="EMBL" id="ALE93918.1"/>
    </source>
</evidence>
<dbReference type="PATRIC" id="fig|656366.3.peg.579"/>
<sequence>MSGKGLTRKDSKKGRKRWPLVLAGSATAVLAVAVVAAGSIVPGADASARITADTQVLPVGVSLANCSGPTQLLSGAAAGADPEFSPSSSSTKSLLSAVALSNADGVLPGAVVNRLDATAAPLFTLSTAPQESPDAGGDSTASASASAPASLAPVTGVAKEKAAVVANKDVDGVSVLRALPLGGLNSRSAGAVVVSSSDGDLQGMAASTCQLPANDLWLSGASTTVGRTAVLTLANSTSSPATVSLEFFGAGGPLQAPGGKGLVVAPGASRSVVLSGLVPDQELVSVHVKSTGGAVSAVIQQSVLRGLTPGGVDFLAPAQSPATSQTIPGVRVQDPALAASISAQSGYADATTALQVTVPGATDAVVEVKAYGLAGQVALPNGGVFTARAGKVNELSLAGLAQGSYTLSVRADYAMTATVRLVNATKAGDAVDLAFAPSTRRLGDNHLLTLPASAASSLVFTAPAGSATVTLVPISATGVLGAAKTVELKPGITNVVDPAALLGADAAAVLVSAAGDPVFGTQLLGNTDSANIAVLPVASPPTESPSLKIVTGY</sequence>
<dbReference type="Pfam" id="PF18986">
    <property type="entry name" value="DUF5719"/>
    <property type="match status" value="1"/>
</dbReference>
<gene>
    <name evidence="1" type="ORF">AOC05_02605</name>
</gene>
<dbReference type="EMBL" id="CP012677">
    <property type="protein sequence ID" value="ALE93918.1"/>
    <property type="molecule type" value="Genomic_DNA"/>
</dbReference>
<reference evidence="2" key="1">
    <citation type="submission" date="2015-09" db="EMBL/GenBank/DDBJ databases">
        <title>Complete genome of Arthrobacter alpinus strain R3.8.</title>
        <authorList>
            <person name="See-Too W.S."/>
            <person name="Chan K.G."/>
        </authorList>
    </citation>
    <scope>NUCLEOTIDE SEQUENCE [LARGE SCALE GENOMIC DNA]</scope>
    <source>
        <strain evidence="2">R3.8</strain>
    </source>
</reference>
<dbReference type="AlphaFoldDB" id="A0A0M4REJ7"/>
<dbReference type="KEGG" id="aaq:AOC05_02605"/>
<evidence type="ECO:0008006" key="3">
    <source>
        <dbReference type="Google" id="ProtNLM"/>
    </source>
</evidence>
<proteinExistence type="predicted"/>